<evidence type="ECO:0000256" key="2">
    <source>
        <dbReference type="PIRSR" id="PIRSR601310-3"/>
    </source>
</evidence>
<dbReference type="EC" id="2.7.7.53" evidence="5"/>
<evidence type="ECO:0000256" key="1">
    <source>
        <dbReference type="PIRSR" id="PIRSR601310-1"/>
    </source>
</evidence>
<accession>A0A399EW33</accession>
<reference evidence="5 6" key="1">
    <citation type="submission" date="2018-08" db="EMBL/GenBank/DDBJ databases">
        <title>Meiothermus terrae DSM 26712 genome sequencing project.</title>
        <authorList>
            <person name="Da Costa M.S."/>
            <person name="Albuquerque L."/>
            <person name="Raposo P."/>
            <person name="Froufe H.J.C."/>
            <person name="Barroso C.S."/>
            <person name="Egas C."/>
        </authorList>
    </citation>
    <scope>NUCLEOTIDE SEQUENCE [LARGE SCALE GENOMIC DNA]</scope>
    <source>
        <strain evidence="5 6">DSM 26712</strain>
    </source>
</reference>
<gene>
    <name evidence="5" type="ORF">Mterra_01237</name>
</gene>
<dbReference type="PROSITE" id="PS51084">
    <property type="entry name" value="HIT_2"/>
    <property type="match status" value="1"/>
</dbReference>
<organism evidence="5 6">
    <name type="scientific">Calidithermus terrae</name>
    <dbReference type="NCBI Taxonomy" id="1408545"/>
    <lineage>
        <taxon>Bacteria</taxon>
        <taxon>Thermotogati</taxon>
        <taxon>Deinococcota</taxon>
        <taxon>Deinococci</taxon>
        <taxon>Thermales</taxon>
        <taxon>Thermaceae</taxon>
        <taxon>Calidithermus</taxon>
    </lineage>
</organism>
<name>A0A399EW33_9DEIN</name>
<dbReference type="InterPro" id="IPR036265">
    <property type="entry name" value="HIT-like_sf"/>
</dbReference>
<evidence type="ECO:0000313" key="6">
    <source>
        <dbReference type="Proteomes" id="UP000265715"/>
    </source>
</evidence>
<sequence length="139" mass="16069">MRGGRGARSQPEDIVLQNDKVTAFVALGWWPNNPGHVLVVPNPRYENLYDLPLEYGAAVHAASREVALAMKAVHGCHGVSTRQHNEPAGFQEVWHYHLHVFPRWEGDDLYLLSPYRRDTTLEERLPYARKLREFLSRKR</sequence>
<feature type="short sequence motif" description="Histidine triad motif" evidence="2 3">
    <location>
        <begin position="95"/>
        <end position="99"/>
    </location>
</feature>
<feature type="domain" description="HIT" evidence="4">
    <location>
        <begin position="2"/>
        <end position="110"/>
    </location>
</feature>
<dbReference type="PANTHER" id="PTHR46648">
    <property type="entry name" value="HIT FAMILY PROTEIN 1"/>
    <property type="match status" value="1"/>
</dbReference>
<dbReference type="Gene3D" id="3.30.428.10">
    <property type="entry name" value="HIT-like"/>
    <property type="match status" value="1"/>
</dbReference>
<dbReference type="InterPro" id="IPR011146">
    <property type="entry name" value="HIT-like"/>
</dbReference>
<dbReference type="SUPFAM" id="SSF54197">
    <property type="entry name" value="HIT-like"/>
    <property type="match status" value="1"/>
</dbReference>
<dbReference type="RefSeq" id="WP_218022885.1">
    <property type="nucleotide sequence ID" value="NZ_QXDL01000037.1"/>
</dbReference>
<evidence type="ECO:0000259" key="4">
    <source>
        <dbReference type="PROSITE" id="PS51084"/>
    </source>
</evidence>
<dbReference type="EMBL" id="QXDL01000037">
    <property type="protein sequence ID" value="RIH87299.1"/>
    <property type="molecule type" value="Genomic_DNA"/>
</dbReference>
<evidence type="ECO:0000256" key="3">
    <source>
        <dbReference type="PROSITE-ProRule" id="PRU00464"/>
    </source>
</evidence>
<keyword evidence="5" id="KW-0548">Nucleotidyltransferase</keyword>
<dbReference type="PANTHER" id="PTHR46648:SF1">
    <property type="entry name" value="ADENOSINE 5'-MONOPHOSPHORAMIDASE HNT1"/>
    <property type="match status" value="1"/>
</dbReference>
<dbReference type="Proteomes" id="UP000265715">
    <property type="component" value="Unassembled WGS sequence"/>
</dbReference>
<comment type="caution">
    <text evidence="5">The sequence shown here is derived from an EMBL/GenBank/DDBJ whole genome shotgun (WGS) entry which is preliminary data.</text>
</comment>
<proteinExistence type="predicted"/>
<dbReference type="InterPro" id="IPR001310">
    <property type="entry name" value="Histidine_triad_HIT"/>
</dbReference>
<protein>
    <submittedName>
        <fullName evidence="5">AP-4-A phosphorylase</fullName>
        <ecNumber evidence="5">2.7.7.53</ecNumber>
    </submittedName>
</protein>
<dbReference type="GO" id="GO:0009117">
    <property type="term" value="P:nucleotide metabolic process"/>
    <property type="evidence" value="ECO:0007669"/>
    <property type="project" value="TreeGrafter"/>
</dbReference>
<dbReference type="GO" id="GO:0003877">
    <property type="term" value="F:ATP:ADP adenylyltransferase activity"/>
    <property type="evidence" value="ECO:0007669"/>
    <property type="project" value="UniProtKB-EC"/>
</dbReference>
<evidence type="ECO:0000313" key="5">
    <source>
        <dbReference type="EMBL" id="RIH87299.1"/>
    </source>
</evidence>
<keyword evidence="6" id="KW-1185">Reference proteome</keyword>
<feature type="active site" description="Tele-AMP-histidine intermediate" evidence="1">
    <location>
        <position position="97"/>
    </location>
</feature>
<keyword evidence="5" id="KW-0808">Transferase</keyword>
<dbReference type="Pfam" id="PF01230">
    <property type="entry name" value="HIT"/>
    <property type="match status" value="1"/>
</dbReference>
<dbReference type="AlphaFoldDB" id="A0A399EW33"/>